<accession>A0A0F9CEG8</accession>
<dbReference type="EMBL" id="LAZR01033558">
    <property type="protein sequence ID" value="KKL47748.1"/>
    <property type="molecule type" value="Genomic_DNA"/>
</dbReference>
<comment type="caution">
    <text evidence="2">The sequence shown here is derived from an EMBL/GenBank/DDBJ whole genome shotgun (WGS) entry which is preliminary data.</text>
</comment>
<organism evidence="2">
    <name type="scientific">marine sediment metagenome</name>
    <dbReference type="NCBI Taxonomy" id="412755"/>
    <lineage>
        <taxon>unclassified sequences</taxon>
        <taxon>metagenomes</taxon>
        <taxon>ecological metagenomes</taxon>
    </lineage>
</organism>
<feature type="region of interest" description="Disordered" evidence="1">
    <location>
        <begin position="68"/>
        <end position="94"/>
    </location>
</feature>
<feature type="compositionally biased region" description="Basic residues" evidence="1">
    <location>
        <begin position="68"/>
        <end position="77"/>
    </location>
</feature>
<sequence length="94" mass="10876">MELMNFSAKDFKTRADLEKQVMVVFGLTSSKKKAFIRGTKEELNNLSLSDGKIFWGIDCVENKKPKKVIKKPKKIDRGKRTNYGLDRRSKKIPK</sequence>
<protein>
    <submittedName>
        <fullName evidence="2">Uncharacterized protein</fullName>
    </submittedName>
</protein>
<evidence type="ECO:0000256" key="1">
    <source>
        <dbReference type="SAM" id="MobiDB-lite"/>
    </source>
</evidence>
<name>A0A0F9CEG8_9ZZZZ</name>
<proteinExistence type="predicted"/>
<gene>
    <name evidence="2" type="ORF">LCGC14_2332440</name>
</gene>
<evidence type="ECO:0000313" key="2">
    <source>
        <dbReference type="EMBL" id="KKL47748.1"/>
    </source>
</evidence>
<dbReference type="AlphaFoldDB" id="A0A0F9CEG8"/>
<reference evidence="2" key="1">
    <citation type="journal article" date="2015" name="Nature">
        <title>Complex archaea that bridge the gap between prokaryotes and eukaryotes.</title>
        <authorList>
            <person name="Spang A."/>
            <person name="Saw J.H."/>
            <person name="Jorgensen S.L."/>
            <person name="Zaremba-Niedzwiedzka K."/>
            <person name="Martijn J."/>
            <person name="Lind A.E."/>
            <person name="van Eijk R."/>
            <person name="Schleper C."/>
            <person name="Guy L."/>
            <person name="Ettema T.J."/>
        </authorList>
    </citation>
    <scope>NUCLEOTIDE SEQUENCE</scope>
</reference>